<dbReference type="EMBL" id="QUWK01000001">
    <property type="protein sequence ID" value="RFU96145.1"/>
    <property type="molecule type" value="Genomic_DNA"/>
</dbReference>
<gene>
    <name evidence="5" type="ORF">DYP60_00815</name>
</gene>
<keyword evidence="6" id="KW-1185">Reference proteome</keyword>
<proteinExistence type="inferred from homology"/>
<dbReference type="PANTHER" id="PTHR30036">
    <property type="entry name" value="D-XYLOSE-BINDING PERIPLASMIC PROTEIN"/>
    <property type="match status" value="1"/>
</dbReference>
<dbReference type="SUPFAM" id="SSF53822">
    <property type="entry name" value="Periplasmic binding protein-like I"/>
    <property type="match status" value="1"/>
</dbReference>
<evidence type="ECO:0000256" key="2">
    <source>
        <dbReference type="ARBA" id="ARBA00007639"/>
    </source>
</evidence>
<feature type="domain" description="Periplasmic binding protein" evidence="4">
    <location>
        <begin position="31"/>
        <end position="285"/>
    </location>
</feature>
<dbReference type="InterPro" id="IPR028082">
    <property type="entry name" value="Peripla_BP_I"/>
</dbReference>
<dbReference type="AlphaFoldDB" id="A0A372MK40"/>
<dbReference type="InterPro" id="IPR050555">
    <property type="entry name" value="Bact_Solute-Bind_Prot2"/>
</dbReference>
<evidence type="ECO:0000313" key="5">
    <source>
        <dbReference type="EMBL" id="RFU96145.1"/>
    </source>
</evidence>
<keyword evidence="3" id="KW-0732">Signal</keyword>
<feature type="signal peptide" evidence="3">
    <location>
        <begin position="1"/>
        <end position="21"/>
    </location>
</feature>
<evidence type="ECO:0000259" key="4">
    <source>
        <dbReference type="Pfam" id="PF13407"/>
    </source>
</evidence>
<comment type="subcellular location">
    <subcellularLocation>
        <location evidence="1">Cell envelope</location>
    </subcellularLocation>
</comment>
<dbReference type="InterPro" id="IPR025997">
    <property type="entry name" value="SBP_2_dom"/>
</dbReference>
<name>A0A372MK40_9SPIR</name>
<reference evidence="5 6" key="2">
    <citation type="submission" date="2018-09" db="EMBL/GenBank/DDBJ databases">
        <title>Genome of Sphaerochaeta halotolerans strain 4-11.</title>
        <authorList>
            <person name="Nazina T.N."/>
            <person name="Sokolova D.S."/>
        </authorList>
    </citation>
    <scope>NUCLEOTIDE SEQUENCE [LARGE SCALE GENOMIC DNA]</scope>
    <source>
        <strain evidence="5 6">4-11</strain>
    </source>
</reference>
<evidence type="ECO:0000313" key="6">
    <source>
        <dbReference type="Proteomes" id="UP000264002"/>
    </source>
</evidence>
<dbReference type="RefSeq" id="WP_117328966.1">
    <property type="nucleotide sequence ID" value="NZ_QUWK01000001.1"/>
</dbReference>
<dbReference type="Gene3D" id="3.40.50.2300">
    <property type="match status" value="2"/>
</dbReference>
<dbReference type="PANTHER" id="PTHR30036:SF7">
    <property type="entry name" value="ABC TRANSPORTER PERIPLASMIC-BINDING PROTEIN YPHF"/>
    <property type="match status" value="1"/>
</dbReference>
<organism evidence="5 6">
    <name type="scientific">Sphaerochaeta halotolerans</name>
    <dbReference type="NCBI Taxonomy" id="2293840"/>
    <lineage>
        <taxon>Bacteria</taxon>
        <taxon>Pseudomonadati</taxon>
        <taxon>Spirochaetota</taxon>
        <taxon>Spirochaetia</taxon>
        <taxon>Spirochaetales</taxon>
        <taxon>Sphaerochaetaceae</taxon>
        <taxon>Sphaerochaeta</taxon>
    </lineage>
</organism>
<accession>A0A372MK40</accession>
<protein>
    <submittedName>
        <fullName evidence="5">Sugar ABC transporter substrate-binding protein</fullName>
    </submittedName>
</protein>
<dbReference type="Pfam" id="PF13407">
    <property type="entry name" value="Peripla_BP_4"/>
    <property type="match status" value="1"/>
</dbReference>
<dbReference type="OrthoDB" id="569491at2"/>
<feature type="chain" id="PRO_5016770002" evidence="3">
    <location>
        <begin position="22"/>
        <end position="316"/>
    </location>
</feature>
<dbReference type="PROSITE" id="PS51257">
    <property type="entry name" value="PROKAR_LIPOPROTEIN"/>
    <property type="match status" value="1"/>
</dbReference>
<dbReference type="Proteomes" id="UP000264002">
    <property type="component" value="Unassembled WGS sequence"/>
</dbReference>
<comment type="caution">
    <text evidence="5">The sequence shown here is derived from an EMBL/GenBank/DDBJ whole genome shotgun (WGS) entry which is preliminary data.</text>
</comment>
<dbReference type="GO" id="GO:0030246">
    <property type="term" value="F:carbohydrate binding"/>
    <property type="evidence" value="ECO:0007669"/>
    <property type="project" value="TreeGrafter"/>
</dbReference>
<dbReference type="GO" id="GO:0030288">
    <property type="term" value="C:outer membrane-bounded periplasmic space"/>
    <property type="evidence" value="ECO:0007669"/>
    <property type="project" value="TreeGrafter"/>
</dbReference>
<evidence type="ECO:0000256" key="1">
    <source>
        <dbReference type="ARBA" id="ARBA00004196"/>
    </source>
</evidence>
<evidence type="ECO:0000256" key="3">
    <source>
        <dbReference type="SAM" id="SignalP"/>
    </source>
</evidence>
<reference evidence="6" key="1">
    <citation type="submission" date="2018-08" db="EMBL/GenBank/DDBJ databases">
        <authorList>
            <person name="Grouzdev D.S."/>
            <person name="Krutkina M.S."/>
        </authorList>
    </citation>
    <scope>NUCLEOTIDE SEQUENCE [LARGE SCALE GENOMIC DNA]</scope>
    <source>
        <strain evidence="6">4-11</strain>
    </source>
</reference>
<comment type="similarity">
    <text evidence="2">Belongs to the bacterial solute-binding protein 2 family.</text>
</comment>
<sequence>MKRTILLLLIPLLLLSGCSRNQQDTNTPYRIAVITMMQGGEFWGALKNGARSARLATGAVLEFFAPVNESDYSGQIAFVEEAIAQEFDAIILSPSHHTQLEHVVGKARSAGIKVVFADTGLLQEEPDFLITADYQMIGKHVAEHAFSHFSEDEPINALIIGSLPNTTSMTALIGSLETAFHQRENARINSVAYSFSSEVLAHDTAVRAIKADPSINLIFALEEYTAHGVAAALSPDPKIHFIAFGNTQHEIQLLEAEVIDALVVVNSFNLGYRSVLAAVELLEGKRPVQKLVDFALVTKESMFSEEHQHILFQTFQ</sequence>